<dbReference type="EMBL" id="LXQA010340888">
    <property type="protein sequence ID" value="MCI45219.1"/>
    <property type="molecule type" value="Genomic_DNA"/>
</dbReference>
<organism evidence="1 2">
    <name type="scientific">Trifolium medium</name>
    <dbReference type="NCBI Taxonomy" id="97028"/>
    <lineage>
        <taxon>Eukaryota</taxon>
        <taxon>Viridiplantae</taxon>
        <taxon>Streptophyta</taxon>
        <taxon>Embryophyta</taxon>
        <taxon>Tracheophyta</taxon>
        <taxon>Spermatophyta</taxon>
        <taxon>Magnoliopsida</taxon>
        <taxon>eudicotyledons</taxon>
        <taxon>Gunneridae</taxon>
        <taxon>Pentapetalae</taxon>
        <taxon>rosids</taxon>
        <taxon>fabids</taxon>
        <taxon>Fabales</taxon>
        <taxon>Fabaceae</taxon>
        <taxon>Papilionoideae</taxon>
        <taxon>50 kb inversion clade</taxon>
        <taxon>NPAAA clade</taxon>
        <taxon>Hologalegina</taxon>
        <taxon>IRL clade</taxon>
        <taxon>Trifolieae</taxon>
        <taxon>Trifolium</taxon>
    </lineage>
</organism>
<evidence type="ECO:0000313" key="1">
    <source>
        <dbReference type="EMBL" id="MCI45219.1"/>
    </source>
</evidence>
<evidence type="ECO:0000313" key="2">
    <source>
        <dbReference type="Proteomes" id="UP000265520"/>
    </source>
</evidence>
<protein>
    <submittedName>
        <fullName evidence="1">Cytochrome P450 94A1-like</fullName>
    </submittedName>
</protein>
<feature type="non-terminal residue" evidence="1">
    <location>
        <position position="1"/>
    </location>
</feature>
<proteinExistence type="predicted"/>
<keyword evidence="2" id="KW-1185">Reference proteome</keyword>
<accession>A0A392S954</accession>
<reference evidence="1 2" key="1">
    <citation type="journal article" date="2018" name="Front. Plant Sci.">
        <title>Red Clover (Trifolium pratense) and Zigzag Clover (T. medium) - A Picture of Genomic Similarities and Differences.</title>
        <authorList>
            <person name="Dluhosova J."/>
            <person name="Istvanek J."/>
            <person name="Nedelnik J."/>
            <person name="Repkova J."/>
        </authorList>
    </citation>
    <scope>NUCLEOTIDE SEQUENCE [LARGE SCALE GENOMIC DNA]</scope>
    <source>
        <strain evidence="2">cv. 10/8</strain>
        <tissue evidence="1">Leaf</tissue>
    </source>
</reference>
<comment type="caution">
    <text evidence="1">The sequence shown here is derived from an EMBL/GenBank/DDBJ whole genome shotgun (WGS) entry which is preliminary data.</text>
</comment>
<sequence length="47" mass="5098">VEMKAVVAALVKRFDVRVVGPNQEPQFAPGLTATFRSGLPVEVSERT</sequence>
<dbReference type="GO" id="GO:0004497">
    <property type="term" value="F:monooxygenase activity"/>
    <property type="evidence" value="ECO:0007669"/>
    <property type="project" value="InterPro"/>
</dbReference>
<dbReference type="SUPFAM" id="SSF48264">
    <property type="entry name" value="Cytochrome P450"/>
    <property type="match status" value="1"/>
</dbReference>
<name>A0A392S954_9FABA</name>
<dbReference type="Gene3D" id="1.10.630.10">
    <property type="entry name" value="Cytochrome P450"/>
    <property type="match status" value="1"/>
</dbReference>
<dbReference type="Proteomes" id="UP000265520">
    <property type="component" value="Unassembled WGS sequence"/>
</dbReference>
<dbReference type="GO" id="GO:0005506">
    <property type="term" value="F:iron ion binding"/>
    <property type="evidence" value="ECO:0007669"/>
    <property type="project" value="InterPro"/>
</dbReference>
<dbReference type="GO" id="GO:0020037">
    <property type="term" value="F:heme binding"/>
    <property type="evidence" value="ECO:0007669"/>
    <property type="project" value="InterPro"/>
</dbReference>
<dbReference type="InterPro" id="IPR036396">
    <property type="entry name" value="Cyt_P450_sf"/>
</dbReference>
<dbReference type="GO" id="GO:0016705">
    <property type="term" value="F:oxidoreductase activity, acting on paired donors, with incorporation or reduction of molecular oxygen"/>
    <property type="evidence" value="ECO:0007669"/>
    <property type="project" value="InterPro"/>
</dbReference>
<dbReference type="AlphaFoldDB" id="A0A392S954"/>